<keyword evidence="3" id="KW-1185">Reference proteome</keyword>
<sequence length="257" mass="27363">MASHPSIKAGPLQSTPMPLIPDDSNHVSHHIFSAPPERLVTRSTPSSTVHSRETSTVRGLDSASLSSSSLQPQNNRRGASHSKSPEPIAGRPGFGYDGGLERRPSNSYGHHRQTSIVHGIQHSRNPSFAASTASSSPLSSELIVSLGRSGAVEPEGTGSGRPEQPSMHSTFQYQGSNGVSAHIQGTLGTIDDRDGDDVVSGSLAVVTHKRMNSNGNGKPKPERSHSRSHSRPHPDIKSTEEYALHHLFNAVSQSTFP</sequence>
<feature type="region of interest" description="Disordered" evidence="1">
    <location>
        <begin position="1"/>
        <end position="112"/>
    </location>
</feature>
<accession>A0A319CH14</accession>
<evidence type="ECO:0000256" key="1">
    <source>
        <dbReference type="SAM" id="MobiDB-lite"/>
    </source>
</evidence>
<dbReference type="Proteomes" id="UP000248340">
    <property type="component" value="Unassembled WGS sequence"/>
</dbReference>
<proteinExistence type="predicted"/>
<dbReference type="RefSeq" id="XP_025493311.1">
    <property type="nucleotide sequence ID" value="XM_025641219.1"/>
</dbReference>
<feature type="compositionally biased region" description="Low complexity" evidence="1">
    <location>
        <begin position="60"/>
        <end position="70"/>
    </location>
</feature>
<feature type="region of interest" description="Disordered" evidence="1">
    <location>
        <begin position="206"/>
        <end position="241"/>
    </location>
</feature>
<feature type="region of interest" description="Disordered" evidence="1">
    <location>
        <begin position="140"/>
        <end position="174"/>
    </location>
</feature>
<feature type="compositionally biased region" description="Basic and acidic residues" evidence="1">
    <location>
        <begin position="232"/>
        <end position="241"/>
    </location>
</feature>
<evidence type="ECO:0000313" key="3">
    <source>
        <dbReference type="Proteomes" id="UP000248340"/>
    </source>
</evidence>
<gene>
    <name evidence="2" type="ORF">BO82DRAFT_46075</name>
</gene>
<reference evidence="2 3" key="1">
    <citation type="submission" date="2016-12" db="EMBL/GenBank/DDBJ databases">
        <title>The genomes of Aspergillus section Nigri reveals drivers in fungal speciation.</title>
        <authorList>
            <consortium name="DOE Joint Genome Institute"/>
            <person name="Vesth T.C."/>
            <person name="Nybo J."/>
            <person name="Theobald S."/>
            <person name="Brandl J."/>
            <person name="Frisvad J.C."/>
            <person name="Nielsen K.F."/>
            <person name="Lyhne E.K."/>
            <person name="Kogle M.E."/>
            <person name="Kuo A."/>
            <person name="Riley R."/>
            <person name="Clum A."/>
            <person name="Nolan M."/>
            <person name="Lipzen A."/>
            <person name="Salamov A."/>
            <person name="Henrissat B."/>
            <person name="Wiebenga A."/>
            <person name="De Vries R.P."/>
            <person name="Grigoriev I.V."/>
            <person name="Mortensen U.H."/>
            <person name="Andersen M.R."/>
            <person name="Baker S.E."/>
        </authorList>
    </citation>
    <scope>NUCLEOTIDE SEQUENCE [LARGE SCALE GENOMIC DNA]</scope>
    <source>
        <strain evidence="2 3">CBS 121591</strain>
    </source>
</reference>
<dbReference type="VEuPathDB" id="FungiDB:BO82DRAFT_46075"/>
<evidence type="ECO:0000313" key="2">
    <source>
        <dbReference type="EMBL" id="PYH83111.1"/>
    </source>
</evidence>
<dbReference type="AlphaFoldDB" id="A0A319CH14"/>
<dbReference type="OrthoDB" id="10668091at2759"/>
<dbReference type="GeneID" id="37143961"/>
<name>A0A319CH14_9EURO</name>
<dbReference type="STRING" id="1448315.A0A319CH14"/>
<dbReference type="EMBL" id="KZ821691">
    <property type="protein sequence ID" value="PYH83111.1"/>
    <property type="molecule type" value="Genomic_DNA"/>
</dbReference>
<organism evidence="2 3">
    <name type="scientific">Aspergillus uvarum CBS 121591</name>
    <dbReference type="NCBI Taxonomy" id="1448315"/>
    <lineage>
        <taxon>Eukaryota</taxon>
        <taxon>Fungi</taxon>
        <taxon>Dikarya</taxon>
        <taxon>Ascomycota</taxon>
        <taxon>Pezizomycotina</taxon>
        <taxon>Eurotiomycetes</taxon>
        <taxon>Eurotiomycetidae</taxon>
        <taxon>Eurotiales</taxon>
        <taxon>Aspergillaceae</taxon>
        <taxon>Aspergillus</taxon>
        <taxon>Aspergillus subgen. Circumdati</taxon>
    </lineage>
</organism>
<protein>
    <submittedName>
        <fullName evidence="2">Uncharacterized protein</fullName>
    </submittedName>
</protein>